<gene>
    <name evidence="1" type="ORF">ACFP9W_03860</name>
</gene>
<sequence length="121" mass="13890">MLVINSSLRVSGVVNYKVNYFSVPVNNYPEERFFSKGWEVKKSKDSKFYIFKGADFLSLGNVSLICPSEMIDLYRSSMKTTFWNGSHDEKIHNELKSGADNCLVFKKDELSNWSAVGRIME</sequence>
<proteinExistence type="predicted"/>
<evidence type="ECO:0000313" key="1">
    <source>
        <dbReference type="EMBL" id="MFC6377236.1"/>
    </source>
</evidence>
<evidence type="ECO:0000313" key="2">
    <source>
        <dbReference type="Proteomes" id="UP001596230"/>
    </source>
</evidence>
<organism evidence="1 2">
    <name type="scientific">Tatumella terrea</name>
    <dbReference type="NCBI Taxonomy" id="419007"/>
    <lineage>
        <taxon>Bacteria</taxon>
        <taxon>Pseudomonadati</taxon>
        <taxon>Pseudomonadota</taxon>
        <taxon>Gammaproteobacteria</taxon>
        <taxon>Enterobacterales</taxon>
        <taxon>Erwiniaceae</taxon>
        <taxon>Tatumella</taxon>
    </lineage>
</organism>
<accession>A0ABW1VX46</accession>
<protein>
    <submittedName>
        <fullName evidence="1">Uncharacterized protein</fullName>
    </submittedName>
</protein>
<name>A0ABW1VX46_9GAMM</name>
<reference evidence="2" key="1">
    <citation type="journal article" date="2019" name="Int. J. Syst. Evol. Microbiol.">
        <title>The Global Catalogue of Microorganisms (GCM) 10K type strain sequencing project: providing services to taxonomists for standard genome sequencing and annotation.</title>
        <authorList>
            <consortium name="The Broad Institute Genomics Platform"/>
            <consortium name="The Broad Institute Genome Sequencing Center for Infectious Disease"/>
            <person name="Wu L."/>
            <person name="Ma J."/>
        </authorList>
    </citation>
    <scope>NUCLEOTIDE SEQUENCE [LARGE SCALE GENOMIC DNA]</scope>
    <source>
        <strain evidence="2">CGMCC 1.18518</strain>
    </source>
</reference>
<dbReference type="RefSeq" id="WP_385946508.1">
    <property type="nucleotide sequence ID" value="NZ_JBHSUB010000005.1"/>
</dbReference>
<dbReference type="EMBL" id="JBHSUB010000005">
    <property type="protein sequence ID" value="MFC6377236.1"/>
    <property type="molecule type" value="Genomic_DNA"/>
</dbReference>
<comment type="caution">
    <text evidence="1">The sequence shown here is derived from an EMBL/GenBank/DDBJ whole genome shotgun (WGS) entry which is preliminary data.</text>
</comment>
<dbReference type="Proteomes" id="UP001596230">
    <property type="component" value="Unassembled WGS sequence"/>
</dbReference>
<keyword evidence="2" id="KW-1185">Reference proteome</keyword>